<evidence type="ECO:0000256" key="4">
    <source>
        <dbReference type="SAM" id="Coils"/>
    </source>
</evidence>
<dbReference type="Pfam" id="PF07719">
    <property type="entry name" value="TPR_2"/>
    <property type="match status" value="1"/>
</dbReference>
<sequence length="378" mass="43628">MIIENALYCQEIQHQKKPLIAICLNKECQAAPGLCISCFPTHASHNEDLQTIDNVRQKLEEQIQTTKLNYSICEEVIQIINLIKMETTRIIQNILGIQKISNHEDIAKVKLMLIYSKPSKENNSISIKTQTELKKVKEILNDLKTALEFSQSNLTDGQQQEFQECLKLANQLYAQGRFEEAKQQFNYCVYLDPTNLYSKWRIGMCLKMQGVYDQANEVFDKILYENPTFVDALCHKADSLRLQGKYQEALSYFDKTLSLDEKNFVGLSYKGETLRKLQRYAESLIFFDRALIINPKNAITLFGKGDSLRCLKRYDESLITLNQGEQIDPNNALIQYSKGYSFKAKGQTQEAMECFKKCIAINPQYKNSVEKELEQLKN</sequence>
<keyword evidence="2 3" id="KW-0802">TPR repeat</keyword>
<feature type="repeat" description="TPR" evidence="3">
    <location>
        <begin position="332"/>
        <end position="365"/>
    </location>
</feature>
<dbReference type="PANTHER" id="PTHR44943:SF4">
    <property type="entry name" value="TPR REPEAT-CONTAINING PROTEIN MJ0798"/>
    <property type="match status" value="1"/>
</dbReference>
<dbReference type="EMBL" id="CAJJDP010000007">
    <property type="protein sequence ID" value="CAD8136855.1"/>
    <property type="molecule type" value="Genomic_DNA"/>
</dbReference>
<dbReference type="AlphaFoldDB" id="A0A8S1SAF2"/>
<accession>A0A8S1SAF2</accession>
<protein>
    <recommendedName>
        <fullName evidence="7">Tetratricopeptide repeat protein</fullName>
    </recommendedName>
</protein>
<evidence type="ECO:0000313" key="5">
    <source>
        <dbReference type="EMBL" id="CAD8136855.1"/>
    </source>
</evidence>
<dbReference type="PANTHER" id="PTHR44943">
    <property type="entry name" value="CELLULOSE SYNTHASE OPERON PROTEIN C"/>
    <property type="match status" value="1"/>
</dbReference>
<dbReference type="Pfam" id="PF13181">
    <property type="entry name" value="TPR_8"/>
    <property type="match status" value="2"/>
</dbReference>
<dbReference type="InterPro" id="IPR051685">
    <property type="entry name" value="Ycf3/AcsC/BcsC/TPR_MFPF"/>
</dbReference>
<evidence type="ECO:0000313" key="6">
    <source>
        <dbReference type="Proteomes" id="UP000683925"/>
    </source>
</evidence>
<dbReference type="Proteomes" id="UP000683925">
    <property type="component" value="Unassembled WGS sequence"/>
</dbReference>
<name>A0A8S1SAF2_PAROT</name>
<dbReference type="OrthoDB" id="1658288at2759"/>
<dbReference type="InterPro" id="IPR013105">
    <property type="entry name" value="TPR_2"/>
</dbReference>
<dbReference type="InterPro" id="IPR019734">
    <property type="entry name" value="TPR_rpt"/>
</dbReference>
<keyword evidence="6" id="KW-1185">Reference proteome</keyword>
<keyword evidence="4" id="KW-0175">Coiled coil</keyword>
<keyword evidence="1" id="KW-0677">Repeat</keyword>
<dbReference type="Pfam" id="PF13174">
    <property type="entry name" value="TPR_6"/>
    <property type="match status" value="1"/>
</dbReference>
<organism evidence="5 6">
    <name type="scientific">Paramecium octaurelia</name>
    <dbReference type="NCBI Taxonomy" id="43137"/>
    <lineage>
        <taxon>Eukaryota</taxon>
        <taxon>Sar</taxon>
        <taxon>Alveolata</taxon>
        <taxon>Ciliophora</taxon>
        <taxon>Intramacronucleata</taxon>
        <taxon>Oligohymenophorea</taxon>
        <taxon>Peniculida</taxon>
        <taxon>Parameciidae</taxon>
        <taxon>Paramecium</taxon>
    </lineage>
</organism>
<dbReference type="SMART" id="SM00028">
    <property type="entry name" value="TPR"/>
    <property type="match status" value="6"/>
</dbReference>
<dbReference type="OMA" id="WRIGMCL"/>
<evidence type="ECO:0000256" key="2">
    <source>
        <dbReference type="ARBA" id="ARBA00022803"/>
    </source>
</evidence>
<feature type="coiled-coil region" evidence="4">
    <location>
        <begin position="42"/>
        <end position="69"/>
    </location>
</feature>
<dbReference type="PROSITE" id="PS50005">
    <property type="entry name" value="TPR"/>
    <property type="match status" value="2"/>
</dbReference>
<gene>
    <name evidence="5" type="ORF">POCTA_138.1.T0080062</name>
</gene>
<evidence type="ECO:0008006" key="7">
    <source>
        <dbReference type="Google" id="ProtNLM"/>
    </source>
</evidence>
<evidence type="ECO:0000256" key="3">
    <source>
        <dbReference type="PROSITE-ProRule" id="PRU00339"/>
    </source>
</evidence>
<comment type="caution">
    <text evidence="5">The sequence shown here is derived from an EMBL/GenBank/DDBJ whole genome shotgun (WGS) entry which is preliminary data.</text>
</comment>
<proteinExistence type="predicted"/>
<feature type="repeat" description="TPR" evidence="3">
    <location>
        <begin position="230"/>
        <end position="263"/>
    </location>
</feature>
<reference evidence="5" key="1">
    <citation type="submission" date="2021-01" db="EMBL/GenBank/DDBJ databases">
        <authorList>
            <consortium name="Genoscope - CEA"/>
            <person name="William W."/>
        </authorList>
    </citation>
    <scope>NUCLEOTIDE SEQUENCE</scope>
</reference>
<evidence type="ECO:0000256" key="1">
    <source>
        <dbReference type="ARBA" id="ARBA00022737"/>
    </source>
</evidence>